<dbReference type="InterPro" id="IPR053174">
    <property type="entry name" value="LpxI"/>
</dbReference>
<dbReference type="Pfam" id="PF17930">
    <property type="entry name" value="LpxI_N"/>
    <property type="match status" value="1"/>
</dbReference>
<evidence type="ECO:0000259" key="2">
    <source>
        <dbReference type="Pfam" id="PF17930"/>
    </source>
</evidence>
<dbReference type="InterPro" id="IPR043167">
    <property type="entry name" value="LpxI_C_sf"/>
</dbReference>
<dbReference type="EMBL" id="JAATOP010000009">
    <property type="protein sequence ID" value="NIY73407.1"/>
    <property type="molecule type" value="Genomic_DNA"/>
</dbReference>
<evidence type="ECO:0000259" key="1">
    <source>
        <dbReference type="Pfam" id="PF06230"/>
    </source>
</evidence>
<evidence type="ECO:0000313" key="3">
    <source>
        <dbReference type="EMBL" id="NIY73407.1"/>
    </source>
</evidence>
<dbReference type="PANTHER" id="PTHR39962">
    <property type="entry name" value="BLL4848 PROTEIN"/>
    <property type="match status" value="1"/>
</dbReference>
<dbReference type="InterPro" id="IPR010415">
    <property type="entry name" value="LpxI_C"/>
</dbReference>
<feature type="domain" description="LpxI C-terminal" evidence="1">
    <location>
        <begin position="133"/>
        <end position="258"/>
    </location>
</feature>
<organism evidence="3 4">
    <name type="scientific">Marivivens donghaensis</name>
    <dbReference type="NCBI Taxonomy" id="1699413"/>
    <lineage>
        <taxon>Bacteria</taxon>
        <taxon>Pseudomonadati</taxon>
        <taxon>Pseudomonadota</taxon>
        <taxon>Alphaproteobacteria</taxon>
        <taxon>Rhodobacterales</taxon>
        <taxon>Paracoccaceae</taxon>
        <taxon>Marivivens group</taxon>
        <taxon>Marivivens</taxon>
    </lineage>
</organism>
<sequence length="262" mass="27472">MIAIVAGTGALPSALVSALMEQGARPLICAIAGFEPTVPAELERIDFRLETLGTLLETLKTKGVTDVCFAGAVRRPEVDPAAIDALTLPLVPRIQQALQPGDDSALRTIIGIFEEHGLTVRAAHDIAPDLLPPHGVLTNASLTENAETDAAFAASHVADMGRRDVGQACVVLNGALIAEEGPDGTDAMIRSLTSEGILFKAPKPDQDRRIDLPVIGPDTAQNAADAGLGGIVIEADGVMVMHLPSVLDILNQNGMFLWVRNT</sequence>
<name>A0ABX0W399_9RHOB</name>
<protein>
    <submittedName>
        <fullName evidence="3">LpxI family protein</fullName>
    </submittedName>
</protein>
<dbReference type="Pfam" id="PF06230">
    <property type="entry name" value="LpxI_C"/>
    <property type="match status" value="1"/>
</dbReference>
<keyword evidence="4" id="KW-1185">Reference proteome</keyword>
<dbReference type="PANTHER" id="PTHR39962:SF1">
    <property type="entry name" value="LPXI FAMILY PROTEIN"/>
    <property type="match status" value="1"/>
</dbReference>
<reference evidence="3 4" key="1">
    <citation type="submission" date="2020-03" db="EMBL/GenBank/DDBJ databases">
        <title>Bacterial isolates of synthetic phycosphere.</title>
        <authorList>
            <person name="Fu H."/>
            <person name="Moran M.A."/>
        </authorList>
    </citation>
    <scope>NUCLEOTIDE SEQUENCE [LARGE SCALE GENOMIC DNA]</scope>
    <source>
        <strain evidence="3 4">HF1</strain>
    </source>
</reference>
<dbReference type="InterPro" id="IPR041255">
    <property type="entry name" value="LpxI_N"/>
</dbReference>
<dbReference type="RefSeq" id="WP_167638791.1">
    <property type="nucleotide sequence ID" value="NZ_JAATOP010000009.1"/>
</dbReference>
<dbReference type="Gene3D" id="3.40.140.80">
    <property type="match status" value="1"/>
</dbReference>
<evidence type="ECO:0000313" key="4">
    <source>
        <dbReference type="Proteomes" id="UP000709466"/>
    </source>
</evidence>
<gene>
    <name evidence="3" type="ORF">HCZ30_13315</name>
</gene>
<dbReference type="Gene3D" id="3.40.50.20">
    <property type="match status" value="1"/>
</dbReference>
<accession>A0ABX0W399</accession>
<dbReference type="Proteomes" id="UP000709466">
    <property type="component" value="Unassembled WGS sequence"/>
</dbReference>
<feature type="domain" description="LpxI N-terminal" evidence="2">
    <location>
        <begin position="1"/>
        <end position="130"/>
    </location>
</feature>
<comment type="caution">
    <text evidence="3">The sequence shown here is derived from an EMBL/GenBank/DDBJ whole genome shotgun (WGS) entry which is preliminary data.</text>
</comment>
<proteinExistence type="predicted"/>